<reference evidence="2 3" key="1">
    <citation type="submission" date="2019-01" db="EMBL/GenBank/DDBJ databases">
        <authorList>
            <person name="Sayadi A."/>
        </authorList>
    </citation>
    <scope>NUCLEOTIDE SEQUENCE [LARGE SCALE GENOMIC DNA]</scope>
</reference>
<feature type="compositionally biased region" description="Acidic residues" evidence="1">
    <location>
        <begin position="64"/>
        <end position="74"/>
    </location>
</feature>
<feature type="compositionally biased region" description="Polar residues" evidence="1">
    <location>
        <begin position="44"/>
        <end position="63"/>
    </location>
</feature>
<feature type="compositionally biased region" description="Pro residues" evidence="1">
    <location>
        <begin position="1"/>
        <end position="13"/>
    </location>
</feature>
<feature type="region of interest" description="Disordered" evidence="1">
    <location>
        <begin position="199"/>
        <end position="218"/>
    </location>
</feature>
<dbReference type="OrthoDB" id="6781353at2759"/>
<evidence type="ECO:0000256" key="1">
    <source>
        <dbReference type="SAM" id="MobiDB-lite"/>
    </source>
</evidence>
<sequence>MAIPPVMQPPPPAASVGRSRKSTRLNDTADIRISSSPPKKEVKTSSFSSITTRTKISRPTTVQDEFDTGSDSESDLVTNSYRSSPTKLRNESSGSRDYFTRESPSKNLSKSPDISYGSSHSLSESRYNSPSLASDYANDRLNQIRNRLSLNVPSSYEKPMSSYSSTLDKEETPFLSHFTRRLSGLSSSQKNDDYKNDIIKEHDTNGSTSLYARSPVGR</sequence>
<dbReference type="EMBL" id="CAACVG010002005">
    <property type="protein sequence ID" value="VEN35969.1"/>
    <property type="molecule type" value="Genomic_DNA"/>
</dbReference>
<feature type="non-terminal residue" evidence="2">
    <location>
        <position position="218"/>
    </location>
</feature>
<feature type="compositionally biased region" description="Polar residues" evidence="1">
    <location>
        <begin position="75"/>
        <end position="95"/>
    </location>
</feature>
<keyword evidence="3" id="KW-1185">Reference proteome</keyword>
<proteinExistence type="predicted"/>
<evidence type="ECO:0000313" key="3">
    <source>
        <dbReference type="Proteomes" id="UP000410492"/>
    </source>
</evidence>
<dbReference type="Proteomes" id="UP000410492">
    <property type="component" value="Unassembled WGS sequence"/>
</dbReference>
<name>A0A653BK80_CALMS</name>
<feature type="compositionally biased region" description="Polar residues" evidence="1">
    <location>
        <begin position="105"/>
        <end position="132"/>
    </location>
</feature>
<feature type="region of interest" description="Disordered" evidence="1">
    <location>
        <begin position="1"/>
        <end position="134"/>
    </location>
</feature>
<protein>
    <submittedName>
        <fullName evidence="2">Uncharacterized protein</fullName>
    </submittedName>
</protein>
<dbReference type="AlphaFoldDB" id="A0A653BK80"/>
<accession>A0A653BK80</accession>
<evidence type="ECO:0000313" key="2">
    <source>
        <dbReference type="EMBL" id="VEN35969.1"/>
    </source>
</evidence>
<gene>
    <name evidence="2" type="ORF">CALMAC_LOCUS1718</name>
</gene>
<organism evidence="2 3">
    <name type="scientific">Callosobruchus maculatus</name>
    <name type="common">Southern cowpea weevil</name>
    <name type="synonym">Pulse bruchid</name>
    <dbReference type="NCBI Taxonomy" id="64391"/>
    <lineage>
        <taxon>Eukaryota</taxon>
        <taxon>Metazoa</taxon>
        <taxon>Ecdysozoa</taxon>
        <taxon>Arthropoda</taxon>
        <taxon>Hexapoda</taxon>
        <taxon>Insecta</taxon>
        <taxon>Pterygota</taxon>
        <taxon>Neoptera</taxon>
        <taxon>Endopterygota</taxon>
        <taxon>Coleoptera</taxon>
        <taxon>Polyphaga</taxon>
        <taxon>Cucujiformia</taxon>
        <taxon>Chrysomeloidea</taxon>
        <taxon>Chrysomelidae</taxon>
        <taxon>Bruchinae</taxon>
        <taxon>Bruchini</taxon>
        <taxon>Callosobruchus</taxon>
    </lineage>
</organism>